<gene>
    <name evidence="8" type="ORF">JOE69_001687</name>
</gene>
<evidence type="ECO:0000256" key="2">
    <source>
        <dbReference type="ARBA" id="ARBA00022525"/>
    </source>
</evidence>
<organism evidence="8 9">
    <name type="scientific">Arthrobacter russicus</name>
    <dbReference type="NCBI Taxonomy" id="172040"/>
    <lineage>
        <taxon>Bacteria</taxon>
        <taxon>Bacillati</taxon>
        <taxon>Actinomycetota</taxon>
        <taxon>Actinomycetes</taxon>
        <taxon>Micrococcales</taxon>
        <taxon>Micrococcaceae</taxon>
        <taxon>Arthrobacter</taxon>
    </lineage>
</organism>
<dbReference type="Proteomes" id="UP001185069">
    <property type="component" value="Unassembled WGS sequence"/>
</dbReference>
<comment type="caution">
    <text evidence="8">The sequence shown here is derived from an EMBL/GenBank/DDBJ whole genome shotgun (WGS) entry which is preliminary data.</text>
</comment>
<sequence>MKRLLSSTVTAIALAGLLLAWAIAPVQAVAPGWRLAAGLGSANLFVGQQVNDDGVIAYCSDYELLGPGYSGGYRESSPGGFVRSDGSALSEQQNGALSYLLLRWGPSNDNETAAAVQLSVWALSSPGREWGSSGMQEIIRKADLPESAVALGRSLTEQSLAYAGPYRIELDLRSASEARASLLTPAGTQVPGLGMQARAGGSLQFAAAGSEYSWVTGSGPEVLPLQRLAFGVGSLSAEVAAAPMAAINWLIPNSPKAQRLITTGVTGKLEAVARLAAKQAFQPLVATQTSESRITAPGALYDNLTVSAADGTGWLTDPMSGDPVRLEVVSTLWGPFPERPSESAEIPGGAPETGSVRSLVSGPGEYRTASIPVSEPGYYVWTERIDPSSAVPETAGDFVKPWQSVFGQASETSLLTWSPTLSTELSSHEVTPGSTVTDRVSVSGLPPAAVRNPVPLTLRMYGPLPQLPAQTSDIPERSPLFQTKTVPAVDGVTAEFGPLLDPGCYTVVASFDASEELEAWQSDFGEPSETVCVQASPAVVVPASATEELAETGLANGQTLFVAAALLLVTGLGCVVLTRKRKTGDRR</sequence>
<reference evidence="8 9" key="1">
    <citation type="submission" date="2023-07" db="EMBL/GenBank/DDBJ databases">
        <title>Sequencing the genomes of 1000 actinobacteria strains.</title>
        <authorList>
            <person name="Klenk H.-P."/>
        </authorList>
    </citation>
    <scope>NUCLEOTIDE SEQUENCE [LARGE SCALE GENOMIC DNA]</scope>
    <source>
        <strain evidence="8 9">DSM 14555</strain>
    </source>
</reference>
<keyword evidence="3" id="KW-0732">Signal</keyword>
<keyword evidence="6" id="KW-0812">Transmembrane</keyword>
<evidence type="ECO:0000256" key="1">
    <source>
        <dbReference type="ARBA" id="ARBA00022512"/>
    </source>
</evidence>
<keyword evidence="6" id="KW-0472">Membrane</keyword>
<evidence type="ECO:0000313" key="8">
    <source>
        <dbReference type="EMBL" id="MDR6269449.1"/>
    </source>
</evidence>
<dbReference type="PROSITE" id="PS50847">
    <property type="entry name" value="GRAM_POS_ANCHORING"/>
    <property type="match status" value="1"/>
</dbReference>
<dbReference type="EMBL" id="JAVDQF010000001">
    <property type="protein sequence ID" value="MDR6269449.1"/>
    <property type="molecule type" value="Genomic_DNA"/>
</dbReference>
<keyword evidence="2" id="KW-0964">Secreted</keyword>
<keyword evidence="9" id="KW-1185">Reference proteome</keyword>
<feature type="region of interest" description="Disordered" evidence="5">
    <location>
        <begin position="337"/>
        <end position="356"/>
    </location>
</feature>
<keyword evidence="4" id="KW-0572">Peptidoglycan-anchor</keyword>
<evidence type="ECO:0000313" key="9">
    <source>
        <dbReference type="Proteomes" id="UP001185069"/>
    </source>
</evidence>
<protein>
    <submittedName>
        <fullName evidence="8">LPXTG-motif cell wall-anchored protein</fullName>
    </submittedName>
</protein>
<dbReference type="RefSeq" id="WP_309797785.1">
    <property type="nucleotide sequence ID" value="NZ_BAAAHY010000005.1"/>
</dbReference>
<proteinExistence type="predicted"/>
<dbReference type="NCBIfam" id="TIGR01167">
    <property type="entry name" value="LPXTG_anchor"/>
    <property type="match status" value="1"/>
</dbReference>
<evidence type="ECO:0000259" key="7">
    <source>
        <dbReference type="PROSITE" id="PS50847"/>
    </source>
</evidence>
<name>A0ABU1JAJ6_9MICC</name>
<keyword evidence="6" id="KW-1133">Transmembrane helix</keyword>
<feature type="domain" description="Gram-positive cocci surface proteins LPxTG" evidence="7">
    <location>
        <begin position="549"/>
        <end position="587"/>
    </location>
</feature>
<dbReference type="InterPro" id="IPR019931">
    <property type="entry name" value="LPXTG_anchor"/>
</dbReference>
<evidence type="ECO:0000256" key="4">
    <source>
        <dbReference type="ARBA" id="ARBA00023088"/>
    </source>
</evidence>
<feature type="transmembrane region" description="Helical" evidence="6">
    <location>
        <begin position="560"/>
        <end position="578"/>
    </location>
</feature>
<accession>A0ABU1JAJ6</accession>
<evidence type="ECO:0000256" key="6">
    <source>
        <dbReference type="SAM" id="Phobius"/>
    </source>
</evidence>
<evidence type="ECO:0000256" key="3">
    <source>
        <dbReference type="ARBA" id="ARBA00022729"/>
    </source>
</evidence>
<evidence type="ECO:0000256" key="5">
    <source>
        <dbReference type="SAM" id="MobiDB-lite"/>
    </source>
</evidence>
<keyword evidence="1" id="KW-0134">Cell wall</keyword>